<evidence type="ECO:0000256" key="5">
    <source>
        <dbReference type="ARBA" id="ARBA00022676"/>
    </source>
</evidence>
<gene>
    <name evidence="12" type="primary">malQ</name>
    <name evidence="12" type="ORF">AB0763_14860</name>
</gene>
<dbReference type="GO" id="GO:0004134">
    <property type="term" value="F:4-alpha-glucanotransferase activity"/>
    <property type="evidence" value="ECO:0007669"/>
    <property type="project" value="UniProtKB-EC"/>
</dbReference>
<evidence type="ECO:0000313" key="12">
    <source>
        <dbReference type="EMBL" id="XDK27044.1"/>
    </source>
</evidence>
<dbReference type="Pfam" id="PF02446">
    <property type="entry name" value="Glyco_hydro_77"/>
    <property type="match status" value="1"/>
</dbReference>
<comment type="catalytic activity">
    <reaction evidence="1 10">
        <text>Transfers a segment of a (1-&gt;4)-alpha-D-glucan to a new position in an acceptor, which may be glucose or a (1-&gt;4)-alpha-D-glucan.</text>
        <dbReference type="EC" id="2.4.1.25"/>
    </reaction>
</comment>
<evidence type="ECO:0000256" key="6">
    <source>
        <dbReference type="ARBA" id="ARBA00022679"/>
    </source>
</evidence>
<evidence type="ECO:0000256" key="1">
    <source>
        <dbReference type="ARBA" id="ARBA00000439"/>
    </source>
</evidence>
<dbReference type="InterPro" id="IPR048458">
    <property type="entry name" value="MalQ_N"/>
</dbReference>
<dbReference type="RefSeq" id="WP_306099223.1">
    <property type="nucleotide sequence ID" value="NZ_CP162602.1"/>
</dbReference>
<dbReference type="InterPro" id="IPR017853">
    <property type="entry name" value="GH"/>
</dbReference>
<reference evidence="12" key="1">
    <citation type="submission" date="2024-07" db="EMBL/GenBank/DDBJ databases">
        <title>Genome Analysis of a Potential Novel Vibrio Species Secreting pH- and Thermo-stable Alginate Lyase and its Application in Producing Alginate Oligosaccharides.</title>
        <authorList>
            <person name="Huang H."/>
            <person name="Bao K."/>
        </authorList>
    </citation>
    <scope>NUCLEOTIDE SEQUENCE</scope>
    <source>
        <strain evidence="12">HB236076</strain>
        <plasmid evidence="12">p-HB236076</plasmid>
    </source>
</reference>
<dbReference type="PANTHER" id="PTHR32438">
    <property type="entry name" value="4-ALPHA-GLUCANOTRANSFERASE DPE1, CHLOROPLASTIC/AMYLOPLASTIC"/>
    <property type="match status" value="1"/>
</dbReference>
<evidence type="ECO:0000256" key="9">
    <source>
        <dbReference type="ARBA" id="ARBA00031501"/>
    </source>
</evidence>
<dbReference type="EMBL" id="CP162602">
    <property type="protein sequence ID" value="XDK27044.1"/>
    <property type="molecule type" value="Genomic_DNA"/>
</dbReference>
<keyword evidence="7 10" id="KW-0119">Carbohydrate metabolism</keyword>
<keyword evidence="6 10" id="KW-0808">Transferase</keyword>
<evidence type="ECO:0000256" key="10">
    <source>
        <dbReference type="RuleBase" id="RU361207"/>
    </source>
</evidence>
<accession>A0AB39HK54</accession>
<dbReference type="InterPro" id="IPR003385">
    <property type="entry name" value="Glyco_hydro_77"/>
</dbReference>
<proteinExistence type="inferred from homology"/>
<dbReference type="EC" id="2.4.1.25" evidence="3 10"/>
<dbReference type="NCBIfam" id="NF008274">
    <property type="entry name" value="PRK11052.1"/>
    <property type="match status" value="1"/>
</dbReference>
<dbReference type="GO" id="GO:0005975">
    <property type="term" value="P:carbohydrate metabolic process"/>
    <property type="evidence" value="ECO:0007669"/>
    <property type="project" value="InterPro"/>
</dbReference>
<keyword evidence="12" id="KW-0614">Plasmid</keyword>
<geneLocation type="plasmid" evidence="12">
    <name>p-HB236076</name>
</geneLocation>
<dbReference type="Gene3D" id="3.20.20.80">
    <property type="entry name" value="Glycosidases"/>
    <property type="match status" value="1"/>
</dbReference>
<dbReference type="SUPFAM" id="SSF51445">
    <property type="entry name" value="(Trans)glycosidases"/>
    <property type="match status" value="1"/>
</dbReference>
<name>A0AB39HK54_9VIBR</name>
<feature type="domain" description="MalQ N-terminal beta-sandwich" evidence="11">
    <location>
        <begin position="72"/>
        <end position="162"/>
    </location>
</feature>
<evidence type="ECO:0000259" key="11">
    <source>
        <dbReference type="Pfam" id="PF21226"/>
    </source>
</evidence>
<dbReference type="AlphaFoldDB" id="A0AB39HK54"/>
<dbReference type="Pfam" id="PF21226">
    <property type="entry name" value="MalQ_N"/>
    <property type="match status" value="1"/>
</dbReference>
<evidence type="ECO:0000256" key="7">
    <source>
        <dbReference type="ARBA" id="ARBA00023277"/>
    </source>
</evidence>
<keyword evidence="5 10" id="KW-0328">Glycosyltransferase</keyword>
<protein>
    <recommendedName>
        <fullName evidence="4 10">4-alpha-glucanotransferase</fullName>
        <ecNumber evidence="3 10">2.4.1.25</ecNumber>
    </recommendedName>
    <alternativeName>
        <fullName evidence="8 10">Amylomaltase</fullName>
    </alternativeName>
    <alternativeName>
        <fullName evidence="9 10">Disproportionating enzyme</fullName>
    </alternativeName>
</protein>
<organism evidence="12">
    <name type="scientific">Vibrio sp. HB236076</name>
    <dbReference type="NCBI Taxonomy" id="3232307"/>
    <lineage>
        <taxon>Bacteria</taxon>
        <taxon>Pseudomonadati</taxon>
        <taxon>Pseudomonadota</taxon>
        <taxon>Gammaproteobacteria</taxon>
        <taxon>Vibrionales</taxon>
        <taxon>Vibrionaceae</taxon>
        <taxon>Vibrio</taxon>
    </lineage>
</organism>
<comment type="similarity">
    <text evidence="2 10">Belongs to the disproportionating enzyme family.</text>
</comment>
<sequence length="729" mass="82261">MEPAEKISEEVIVELAKRANLSQRYINAWGQETDIDSQVQLNLLACLGYDTRSEDALRLSAEKINKPDIIAPLTVIKQGEAVEIALNLGVTVRPSDFQWQLKSSKGECFEGYLQAAVVRDERKQGGALFIHLPVELECGYHQLTVIRKRRRHPYQVQVAIVPQQCYQAPALAAGEKLWGPSVQLYSLRSEHNWGIGDFGDLKLLVSEMAQRGADFIGLNPIHALFPANPEAVSPYSPSSRRWLNTLYIDVTSVAEFSHCETAQERVGSTEFQHKIEQARQSDWVDYRLVSELKLEVLFLLYQDFVQRHLLTHSQRGQDFVEFVEQGGASLTHQATFDAIHCQQQNDDKTVWGWPVFDEAFRHFHAKGSQAFVLDNKEKVDFFKYLQWVAAQQLDEAQGLANALGMKIGLYRDLAVGVADSGSETWADEGQLVLSASIGAPPDVLGPKGQNWGLPPWDPRQLQQNGYQSFIALLRENMKDCGALRIDHILGLLRLWWIPRTGGADQGGYVNNPVEDLLGLLALESHLAKCSVIGEALGTVPEEIKQQLLDTGIYAFIVYFFEQSKHDGGIVSPEHHQPKSIATLCTHDMPTLTGYWHCHDLKMGQEFGLYDDPDILKRLYDERLADKQSILNSLHWYQRLPSHIGHDARYVPMDDTLALALHQHLALGSSSLMAVQLEDWLGMELPVNIPGTVEEYPNWRRKLSVTIEDLFNHQQVERLAVTIDQARKLN</sequence>
<evidence type="ECO:0000256" key="2">
    <source>
        <dbReference type="ARBA" id="ARBA00005684"/>
    </source>
</evidence>
<dbReference type="NCBIfam" id="TIGR00217">
    <property type="entry name" value="malQ"/>
    <property type="match status" value="1"/>
</dbReference>
<evidence type="ECO:0000256" key="3">
    <source>
        <dbReference type="ARBA" id="ARBA00012560"/>
    </source>
</evidence>
<dbReference type="PANTHER" id="PTHR32438:SF5">
    <property type="entry name" value="4-ALPHA-GLUCANOTRANSFERASE DPE1, CHLOROPLASTIC_AMYLOPLASTIC"/>
    <property type="match status" value="1"/>
</dbReference>
<evidence type="ECO:0000256" key="4">
    <source>
        <dbReference type="ARBA" id="ARBA00020295"/>
    </source>
</evidence>
<evidence type="ECO:0000256" key="8">
    <source>
        <dbReference type="ARBA" id="ARBA00031423"/>
    </source>
</evidence>
<dbReference type="KEGG" id="vih:AB0763_14860"/>